<evidence type="ECO:0000256" key="9">
    <source>
        <dbReference type="SAM" id="Phobius"/>
    </source>
</evidence>
<protein>
    <recommendedName>
        <fullName evidence="12">PTS sugar transporter subunit IIC</fullName>
    </recommendedName>
</protein>
<dbReference type="GO" id="GO:0005886">
    <property type="term" value="C:plasma membrane"/>
    <property type="evidence" value="ECO:0007669"/>
    <property type="project" value="UniProtKB-SubCell"/>
</dbReference>
<sequence length="265" mass="28197">MLLNAVVVGLIAVFARIDSRMLGRLNFERPLITCTLVGLFLGDVKTGLAVGASMEMVNLGFMSIGASGFDMNMGSIAGCALVIMTGANIETALAIATPMTLLITLIETGASVVRISMTHMCDNYVEKGEYQKAKLVDIFWGPLLYAVCTFIPVFMAVYLGADVINAIVNAVPQFVLDGITLGANLVAFFGFAMLLSVMITKKNAIFFFLGFAIAAYSGLSLTAIAIISVIMAILFYQFKYGDGSSLQGAGASVDELDELDDELDD</sequence>
<keyword evidence="7 9" id="KW-1133">Transmembrane helix</keyword>
<keyword evidence="11" id="KW-1185">Reference proteome</keyword>
<dbReference type="InterPro" id="IPR050303">
    <property type="entry name" value="GatZ_KbaZ_carbometab"/>
</dbReference>
<keyword evidence="5" id="KW-0598">Phosphotransferase system</keyword>
<evidence type="ECO:0000256" key="2">
    <source>
        <dbReference type="ARBA" id="ARBA00022448"/>
    </source>
</evidence>
<feature type="transmembrane region" description="Helical" evidence="9">
    <location>
        <begin position="179"/>
        <end position="199"/>
    </location>
</feature>
<dbReference type="RefSeq" id="WP_008787271.1">
    <property type="nucleotide sequence ID" value="NZ_AKCB01000001.1"/>
</dbReference>
<organism evidence="10 11">
    <name type="scientific">Coprobacillus cateniformis</name>
    <dbReference type="NCBI Taxonomy" id="100884"/>
    <lineage>
        <taxon>Bacteria</taxon>
        <taxon>Bacillati</taxon>
        <taxon>Bacillota</taxon>
        <taxon>Erysipelotrichia</taxon>
        <taxon>Erysipelotrichales</taxon>
        <taxon>Coprobacillaceae</taxon>
        <taxon>Coprobacillus</taxon>
    </lineage>
</organism>
<dbReference type="HOGENOM" id="CLU_069101_2_0_9"/>
<feature type="transmembrane region" description="Helical" evidence="9">
    <location>
        <begin position="71"/>
        <end position="89"/>
    </location>
</feature>
<evidence type="ECO:0000256" key="4">
    <source>
        <dbReference type="ARBA" id="ARBA00022597"/>
    </source>
</evidence>
<feature type="transmembrane region" description="Helical" evidence="9">
    <location>
        <begin position="206"/>
        <end position="236"/>
    </location>
</feature>
<proteinExistence type="predicted"/>
<evidence type="ECO:0000256" key="3">
    <source>
        <dbReference type="ARBA" id="ARBA00022475"/>
    </source>
</evidence>
<evidence type="ECO:0000256" key="8">
    <source>
        <dbReference type="ARBA" id="ARBA00023136"/>
    </source>
</evidence>
<dbReference type="PANTHER" id="PTHR32502:SF8">
    <property type="entry name" value="N-ACETYLGALACTOSAMINE PERMEASE IIC COMPONENT 1"/>
    <property type="match status" value="1"/>
</dbReference>
<keyword evidence="8 9" id="KW-0472">Membrane</keyword>
<keyword evidence="3" id="KW-1003">Cell membrane</keyword>
<keyword evidence="2" id="KW-0813">Transport</keyword>
<dbReference type="OrthoDB" id="9815089at2"/>
<evidence type="ECO:0000256" key="6">
    <source>
        <dbReference type="ARBA" id="ARBA00022692"/>
    </source>
</evidence>
<evidence type="ECO:0000256" key="7">
    <source>
        <dbReference type="ARBA" id="ARBA00022989"/>
    </source>
</evidence>
<name>E7G5V5_9FIRM</name>
<dbReference type="AlphaFoldDB" id="E7G5V5"/>
<dbReference type="GO" id="GO:0009401">
    <property type="term" value="P:phosphoenolpyruvate-dependent sugar phosphotransferase system"/>
    <property type="evidence" value="ECO:0007669"/>
    <property type="project" value="UniProtKB-KW"/>
</dbReference>
<dbReference type="eggNOG" id="COG3715">
    <property type="taxonomic scope" value="Bacteria"/>
</dbReference>
<evidence type="ECO:0000313" key="10">
    <source>
        <dbReference type="EMBL" id="EFW06606.1"/>
    </source>
</evidence>
<dbReference type="EMBL" id="ADKX01000001">
    <property type="protein sequence ID" value="EFW06606.1"/>
    <property type="molecule type" value="Genomic_DNA"/>
</dbReference>
<evidence type="ECO:0000313" key="11">
    <source>
        <dbReference type="Proteomes" id="UP000003157"/>
    </source>
</evidence>
<evidence type="ECO:0000256" key="5">
    <source>
        <dbReference type="ARBA" id="ARBA00022683"/>
    </source>
</evidence>
<feature type="transmembrane region" description="Helical" evidence="9">
    <location>
        <begin position="31"/>
        <end position="50"/>
    </location>
</feature>
<gene>
    <name evidence="10" type="ORF">HMPREF9488_00143</name>
</gene>
<reference evidence="10 11" key="1">
    <citation type="submission" date="2010-12" db="EMBL/GenBank/DDBJ databases">
        <title>The Genome Sequence of Coprobacillus sp. strain 29_1.</title>
        <authorList>
            <consortium name="The Broad Institute Genome Sequencing Platform"/>
            <person name="Earl A."/>
            <person name="Ward D."/>
            <person name="Feldgarden M."/>
            <person name="Gevers D."/>
            <person name="Daigneault M."/>
            <person name="Sibley C.D."/>
            <person name="White A."/>
            <person name="Strauss J."/>
            <person name="Allen-Vercoe E."/>
            <person name="Young S.K."/>
            <person name="Zeng Q."/>
            <person name="Gargeya S."/>
            <person name="Fitzgerald M."/>
            <person name="Haas B."/>
            <person name="Abouelleil A."/>
            <person name="Alvarado L."/>
            <person name="Arachchi H.M."/>
            <person name="Berlin A."/>
            <person name="Brown A."/>
            <person name="Chapman S.B."/>
            <person name="Chen Z."/>
            <person name="Dunbar C."/>
            <person name="Freedman E."/>
            <person name="Gearin G."/>
            <person name="Gellesch M."/>
            <person name="Goldberg J."/>
            <person name="Griggs A."/>
            <person name="Gujja S."/>
            <person name="Heilman E."/>
            <person name="Heiman D."/>
            <person name="Howarth C."/>
            <person name="Larson L."/>
            <person name="Lui A."/>
            <person name="MacDonald P.J.P."/>
            <person name="Mehta T."/>
            <person name="Montmayeur A."/>
            <person name="Murphy C."/>
            <person name="Neiman D."/>
            <person name="Pearson M."/>
            <person name="Priest M."/>
            <person name="Roberts A."/>
            <person name="Saif S."/>
            <person name="Shea T."/>
            <person name="Shenoy N."/>
            <person name="Sisk P."/>
            <person name="Stolte C."/>
            <person name="Sykes S."/>
            <person name="White J."/>
            <person name="Yandava C."/>
            <person name="Nusbaum C."/>
            <person name="Birren B."/>
        </authorList>
    </citation>
    <scope>NUCLEOTIDE SEQUENCE [LARGE SCALE GENOMIC DNA]</scope>
    <source>
        <strain evidence="10 11">29_1</strain>
    </source>
</reference>
<keyword evidence="4" id="KW-0762">Sugar transport</keyword>
<feature type="transmembrane region" description="Helical" evidence="9">
    <location>
        <begin position="138"/>
        <end position="159"/>
    </location>
</feature>
<dbReference type="STRING" id="100884.GCA_000269565_01558"/>
<dbReference type="PANTHER" id="PTHR32502">
    <property type="entry name" value="N-ACETYLGALACTOSAMINE PERMEASE II COMPONENT-RELATED"/>
    <property type="match status" value="1"/>
</dbReference>
<evidence type="ECO:0008006" key="12">
    <source>
        <dbReference type="Google" id="ProtNLM"/>
    </source>
</evidence>
<dbReference type="PROSITE" id="PS51106">
    <property type="entry name" value="PTS_EIIC_TYPE_4"/>
    <property type="match status" value="1"/>
</dbReference>
<accession>E7G5V5</accession>
<keyword evidence="6 9" id="KW-0812">Transmembrane</keyword>
<comment type="subcellular location">
    <subcellularLocation>
        <location evidence="1">Cell membrane</location>
        <topology evidence="1">Multi-pass membrane protein</topology>
    </subcellularLocation>
</comment>
<dbReference type="InterPro" id="IPR004700">
    <property type="entry name" value="PTS_IIC_man"/>
</dbReference>
<dbReference type="GeneID" id="78229432"/>
<feature type="transmembrane region" description="Helical" evidence="9">
    <location>
        <begin position="95"/>
        <end position="117"/>
    </location>
</feature>
<evidence type="ECO:0000256" key="1">
    <source>
        <dbReference type="ARBA" id="ARBA00004651"/>
    </source>
</evidence>
<dbReference type="Pfam" id="PF03609">
    <property type="entry name" value="EII-Sor"/>
    <property type="match status" value="1"/>
</dbReference>
<comment type="caution">
    <text evidence="10">The sequence shown here is derived from an EMBL/GenBank/DDBJ whole genome shotgun (WGS) entry which is preliminary data.</text>
</comment>
<dbReference type="Proteomes" id="UP000003157">
    <property type="component" value="Unassembled WGS sequence"/>
</dbReference>